<keyword evidence="1" id="KW-1133">Transmembrane helix</keyword>
<sequence>MAKPDSMKKFNLFFWGSMAFSIIGMALGWGAIEEVMASEEMGATQAALGEGTLQTITAIGLVVGLLIYVALWFLISVKRIEFIKWIYIALVAYGLIQLPASFELVGGFGAMHIPGVISTVLSLLAIWMTFRPDSKEWFAARNEGKRRDEFKSGVDLK</sequence>
<dbReference type="OrthoDB" id="7509246at2"/>
<feature type="transmembrane region" description="Helical" evidence="1">
    <location>
        <begin position="12"/>
        <end position="32"/>
    </location>
</feature>
<feature type="transmembrane region" description="Helical" evidence="1">
    <location>
        <begin position="52"/>
        <end position="75"/>
    </location>
</feature>
<feature type="transmembrane region" description="Helical" evidence="1">
    <location>
        <begin position="108"/>
        <end position="130"/>
    </location>
</feature>
<keyword evidence="1" id="KW-0472">Membrane</keyword>
<evidence type="ECO:0000256" key="1">
    <source>
        <dbReference type="SAM" id="Phobius"/>
    </source>
</evidence>
<feature type="transmembrane region" description="Helical" evidence="1">
    <location>
        <begin position="82"/>
        <end position="102"/>
    </location>
</feature>
<name>A0A844XVL3_9SPHN</name>
<comment type="caution">
    <text evidence="2">The sequence shown here is derived from an EMBL/GenBank/DDBJ whole genome shotgun (WGS) entry which is preliminary data.</text>
</comment>
<protein>
    <recommendedName>
        <fullName evidence="4">DUF2127 domain-containing protein</fullName>
    </recommendedName>
</protein>
<dbReference type="RefSeq" id="WP_160728926.1">
    <property type="nucleotide sequence ID" value="NZ_WTYC01000010.1"/>
</dbReference>
<accession>A0A844XVL3</accession>
<organism evidence="2 3">
    <name type="scientific">Qipengyuania vulgaris</name>
    <dbReference type="NCBI Taxonomy" id="291985"/>
    <lineage>
        <taxon>Bacteria</taxon>
        <taxon>Pseudomonadati</taxon>
        <taxon>Pseudomonadota</taxon>
        <taxon>Alphaproteobacteria</taxon>
        <taxon>Sphingomonadales</taxon>
        <taxon>Erythrobacteraceae</taxon>
        <taxon>Qipengyuania</taxon>
    </lineage>
</organism>
<dbReference type="Proteomes" id="UP000448199">
    <property type="component" value="Unassembled WGS sequence"/>
</dbReference>
<dbReference type="EMBL" id="WTYC01000010">
    <property type="protein sequence ID" value="MXO49399.1"/>
    <property type="molecule type" value="Genomic_DNA"/>
</dbReference>
<evidence type="ECO:0000313" key="3">
    <source>
        <dbReference type="Proteomes" id="UP000448199"/>
    </source>
</evidence>
<dbReference type="AlphaFoldDB" id="A0A844XVL3"/>
<proteinExistence type="predicted"/>
<gene>
    <name evidence="2" type="ORF">GRI69_14170</name>
</gene>
<keyword evidence="1" id="KW-0812">Transmembrane</keyword>
<evidence type="ECO:0008006" key="4">
    <source>
        <dbReference type="Google" id="ProtNLM"/>
    </source>
</evidence>
<keyword evidence="3" id="KW-1185">Reference proteome</keyword>
<reference evidence="2 3" key="1">
    <citation type="submission" date="2019-12" db="EMBL/GenBank/DDBJ databases">
        <title>Genomic-based taxomic classification of the family Erythrobacteraceae.</title>
        <authorList>
            <person name="Xu L."/>
        </authorList>
    </citation>
    <scope>NUCLEOTIDE SEQUENCE [LARGE SCALE GENOMIC DNA]</scope>
    <source>
        <strain evidence="2 3">DSM 17792</strain>
    </source>
</reference>
<evidence type="ECO:0000313" key="2">
    <source>
        <dbReference type="EMBL" id="MXO49399.1"/>
    </source>
</evidence>